<name>A0A1I1DD63_9ACTN</name>
<keyword evidence="3" id="KW-1185">Reference proteome</keyword>
<evidence type="ECO:0000256" key="1">
    <source>
        <dbReference type="SAM" id="Phobius"/>
    </source>
</evidence>
<keyword evidence="1" id="KW-1133">Transmembrane helix</keyword>
<keyword evidence="1" id="KW-0812">Transmembrane</keyword>
<keyword evidence="1" id="KW-0472">Membrane</keyword>
<evidence type="ECO:0008006" key="4">
    <source>
        <dbReference type="Google" id="ProtNLM"/>
    </source>
</evidence>
<dbReference type="Proteomes" id="UP000198832">
    <property type="component" value="Unassembled WGS sequence"/>
</dbReference>
<dbReference type="RefSeq" id="WP_281247603.1">
    <property type="nucleotide sequence ID" value="NZ_FOLB01000001.1"/>
</dbReference>
<proteinExistence type="predicted"/>
<dbReference type="AlphaFoldDB" id="A0A1I1DD63"/>
<accession>A0A1I1DD63</accession>
<reference evidence="2 3" key="1">
    <citation type="submission" date="2016-10" db="EMBL/GenBank/DDBJ databases">
        <authorList>
            <person name="de Groot N.N."/>
        </authorList>
    </citation>
    <scope>NUCLEOTIDE SEQUENCE [LARGE SCALE GENOMIC DNA]</scope>
    <source>
        <strain evidence="2 3">CGMCC 1.7056</strain>
    </source>
</reference>
<evidence type="ECO:0000313" key="3">
    <source>
        <dbReference type="Proteomes" id="UP000198832"/>
    </source>
</evidence>
<dbReference type="EMBL" id="FOLB01000001">
    <property type="protein sequence ID" value="SFB71008.1"/>
    <property type="molecule type" value="Genomic_DNA"/>
</dbReference>
<organism evidence="2 3">
    <name type="scientific">Nocardioides terrae</name>
    <dbReference type="NCBI Taxonomy" id="574651"/>
    <lineage>
        <taxon>Bacteria</taxon>
        <taxon>Bacillati</taxon>
        <taxon>Actinomycetota</taxon>
        <taxon>Actinomycetes</taxon>
        <taxon>Propionibacteriales</taxon>
        <taxon>Nocardioidaceae</taxon>
        <taxon>Nocardioides</taxon>
    </lineage>
</organism>
<protein>
    <recommendedName>
        <fullName evidence="4">Flagellin N-terminal-like domain-containing protein</fullName>
    </recommendedName>
</protein>
<feature type="transmembrane region" description="Helical" evidence="1">
    <location>
        <begin position="20"/>
        <end position="39"/>
    </location>
</feature>
<gene>
    <name evidence="2" type="ORF">SAMN04487968_10174</name>
</gene>
<sequence length="40" mass="4352">MTADIEPYAKAKTQEDAELPGLILIVAMTAILLTLVLFFS</sequence>
<evidence type="ECO:0000313" key="2">
    <source>
        <dbReference type="EMBL" id="SFB71008.1"/>
    </source>
</evidence>